<gene>
    <name evidence="1" type="ORF">OWV82_014420</name>
</gene>
<dbReference type="Proteomes" id="UP001164539">
    <property type="component" value="Chromosome 8"/>
</dbReference>
<dbReference type="EMBL" id="CM051401">
    <property type="protein sequence ID" value="KAJ4712121.1"/>
    <property type="molecule type" value="Genomic_DNA"/>
</dbReference>
<reference evidence="1 2" key="1">
    <citation type="journal article" date="2023" name="Science">
        <title>Complex scaffold remodeling in plant triterpene biosynthesis.</title>
        <authorList>
            <person name="De La Pena R."/>
            <person name="Hodgson H."/>
            <person name="Liu J.C."/>
            <person name="Stephenson M.J."/>
            <person name="Martin A.C."/>
            <person name="Owen C."/>
            <person name="Harkess A."/>
            <person name="Leebens-Mack J."/>
            <person name="Jimenez L.E."/>
            <person name="Osbourn A."/>
            <person name="Sattely E.S."/>
        </authorList>
    </citation>
    <scope>NUCLEOTIDE SEQUENCE [LARGE SCALE GENOMIC DNA]</scope>
    <source>
        <strain evidence="2">cv. JPN11</strain>
        <tissue evidence="1">Leaf</tissue>
    </source>
</reference>
<proteinExistence type="predicted"/>
<accession>A0ACC1XL30</accession>
<comment type="caution">
    <text evidence="1">The sequence shown here is derived from an EMBL/GenBank/DDBJ whole genome shotgun (WGS) entry which is preliminary data.</text>
</comment>
<sequence>MAKMITNKAEEQEKAIEEVFEKMNLLEKGMRELLPDGAPRVDAQNLGALDILVSATFGPYMANEEVFGVKVLDRQKYPLLFSWAQKLNKLPYCARSAPSSCQAR</sequence>
<organism evidence="1 2">
    <name type="scientific">Melia azedarach</name>
    <name type="common">Chinaberry tree</name>
    <dbReference type="NCBI Taxonomy" id="155640"/>
    <lineage>
        <taxon>Eukaryota</taxon>
        <taxon>Viridiplantae</taxon>
        <taxon>Streptophyta</taxon>
        <taxon>Embryophyta</taxon>
        <taxon>Tracheophyta</taxon>
        <taxon>Spermatophyta</taxon>
        <taxon>Magnoliopsida</taxon>
        <taxon>eudicotyledons</taxon>
        <taxon>Gunneridae</taxon>
        <taxon>Pentapetalae</taxon>
        <taxon>rosids</taxon>
        <taxon>malvids</taxon>
        <taxon>Sapindales</taxon>
        <taxon>Meliaceae</taxon>
        <taxon>Melia</taxon>
    </lineage>
</organism>
<evidence type="ECO:0000313" key="2">
    <source>
        <dbReference type="Proteomes" id="UP001164539"/>
    </source>
</evidence>
<evidence type="ECO:0000313" key="1">
    <source>
        <dbReference type="EMBL" id="KAJ4712121.1"/>
    </source>
</evidence>
<protein>
    <submittedName>
        <fullName evidence="1">Glutathione s-transferase</fullName>
    </submittedName>
</protein>
<keyword evidence="2" id="KW-1185">Reference proteome</keyword>
<name>A0ACC1XL30_MELAZ</name>